<gene>
    <name evidence="2" type="ORF">RFI_07129</name>
</gene>
<sequence>MEQFPIVGLRYLALFEKYVDDGFYSTAPAQINISWQKRNMCRHVYVQVCKELGIALNDNDTDDIIEPSANRAQTGSLGYGARPYFTGNASVNEFSDLQRRYSITPNPNITADDILAAQPSPVIVNFKNDSNDNYEFGYIFFFIKKGKTIKRFFKILKKKVLQRGKRLQKIRTKTDYARDKRSESVQQDEVTAENGSSQSHDNDVTIITVDNVTESMQEKTKAMPSSPKLKHSSHLEVPTRIRNVIHSTNHIALTNHVSVHTTSVSSQISELKQSSTNSLTTEHQPDILITSDVKSVEVEEKWQDKLKERHLEVP</sequence>
<dbReference type="EMBL" id="ASPP01005736">
    <property type="protein sequence ID" value="ETO29992.1"/>
    <property type="molecule type" value="Genomic_DNA"/>
</dbReference>
<feature type="compositionally biased region" description="Polar residues" evidence="1">
    <location>
        <begin position="184"/>
        <end position="199"/>
    </location>
</feature>
<evidence type="ECO:0000256" key="1">
    <source>
        <dbReference type="SAM" id="MobiDB-lite"/>
    </source>
</evidence>
<feature type="non-terminal residue" evidence="2">
    <location>
        <position position="314"/>
    </location>
</feature>
<organism evidence="2 3">
    <name type="scientific">Reticulomyxa filosa</name>
    <dbReference type="NCBI Taxonomy" id="46433"/>
    <lineage>
        <taxon>Eukaryota</taxon>
        <taxon>Sar</taxon>
        <taxon>Rhizaria</taxon>
        <taxon>Retaria</taxon>
        <taxon>Foraminifera</taxon>
        <taxon>Monothalamids</taxon>
        <taxon>Reticulomyxidae</taxon>
        <taxon>Reticulomyxa</taxon>
    </lineage>
</organism>
<name>X6NXJ7_RETFI</name>
<evidence type="ECO:0000313" key="2">
    <source>
        <dbReference type="EMBL" id="ETO29992.1"/>
    </source>
</evidence>
<dbReference type="AlphaFoldDB" id="X6NXJ7"/>
<feature type="compositionally biased region" description="Basic and acidic residues" evidence="1">
    <location>
        <begin position="172"/>
        <end position="183"/>
    </location>
</feature>
<protein>
    <submittedName>
        <fullName evidence="2">Uncharacterized protein</fullName>
    </submittedName>
</protein>
<evidence type="ECO:0000313" key="3">
    <source>
        <dbReference type="Proteomes" id="UP000023152"/>
    </source>
</evidence>
<feature type="region of interest" description="Disordered" evidence="1">
    <location>
        <begin position="172"/>
        <end position="205"/>
    </location>
</feature>
<keyword evidence="3" id="KW-1185">Reference proteome</keyword>
<dbReference type="Proteomes" id="UP000023152">
    <property type="component" value="Unassembled WGS sequence"/>
</dbReference>
<proteinExistence type="predicted"/>
<comment type="caution">
    <text evidence="2">The sequence shown here is derived from an EMBL/GenBank/DDBJ whole genome shotgun (WGS) entry which is preliminary data.</text>
</comment>
<accession>X6NXJ7</accession>
<reference evidence="2 3" key="1">
    <citation type="journal article" date="2013" name="Curr. Biol.">
        <title>The Genome of the Foraminiferan Reticulomyxa filosa.</title>
        <authorList>
            <person name="Glockner G."/>
            <person name="Hulsmann N."/>
            <person name="Schleicher M."/>
            <person name="Noegel A.A."/>
            <person name="Eichinger L."/>
            <person name="Gallinger C."/>
            <person name="Pawlowski J."/>
            <person name="Sierra R."/>
            <person name="Euteneuer U."/>
            <person name="Pillet L."/>
            <person name="Moustafa A."/>
            <person name="Platzer M."/>
            <person name="Groth M."/>
            <person name="Szafranski K."/>
            <person name="Schliwa M."/>
        </authorList>
    </citation>
    <scope>NUCLEOTIDE SEQUENCE [LARGE SCALE GENOMIC DNA]</scope>
</reference>